<dbReference type="RefSeq" id="WP_302724082.1">
    <property type="nucleotide sequence ID" value="NZ_JAULRU010000731.1"/>
</dbReference>
<organism evidence="2 3">
    <name type="scientific">Gilvimarinus gilvus</name>
    <dbReference type="NCBI Taxonomy" id="3058038"/>
    <lineage>
        <taxon>Bacteria</taxon>
        <taxon>Pseudomonadati</taxon>
        <taxon>Pseudomonadota</taxon>
        <taxon>Gammaproteobacteria</taxon>
        <taxon>Cellvibrionales</taxon>
        <taxon>Cellvibrionaceae</taxon>
        <taxon>Gilvimarinus</taxon>
    </lineage>
</organism>
<protein>
    <submittedName>
        <fullName evidence="2">Helix-turn-helix transcriptional regulator</fullName>
    </submittedName>
</protein>
<dbReference type="InterPro" id="IPR000792">
    <property type="entry name" value="Tscrpt_reg_LuxR_C"/>
</dbReference>
<dbReference type="SMART" id="SM00421">
    <property type="entry name" value="HTH_LUXR"/>
    <property type="match status" value="1"/>
</dbReference>
<name>A0ABU4RV08_9GAMM</name>
<gene>
    <name evidence="2" type="ORF">SCD92_05045</name>
</gene>
<dbReference type="Gene3D" id="1.10.10.10">
    <property type="entry name" value="Winged helix-like DNA-binding domain superfamily/Winged helix DNA-binding domain"/>
    <property type="match status" value="1"/>
</dbReference>
<accession>A0ABU4RV08</accession>
<sequence length="370" mass="40236">MAINSRLMALLVGVNSTSDGWQRFLSECCALYQADLAFICLINHADGKVAWQEQSPGSSSAIDPLVQNSINAWLHSTQALPDSIHHWHSLWFDSAVEAVPVPAQIASTSNNLVAASATIFVRDGVHCKMVLCRRGAAFSAIQLAELTALSPYLECAAQSRYDLNRKHKTTVYLQAILEKMRVPVAMFNHHWQLVAANQSMQVLLDQKIHLAANPSGLLTVSSKQERTTTVLKPAAANKNAARPETGAVLFDTMMMPVELGRGETVQVGIDLIESVAAAQIASGAFVYVASLNHIAQIDKKVLVKLYDLTPSEASVCFLFSSNLSVQKIAGEQNKSVYTVREQLRSVFTKVGVKNQLQLVSTLASLPAIQL</sequence>
<reference evidence="2 3" key="1">
    <citation type="submission" date="2023-11" db="EMBL/GenBank/DDBJ databases">
        <title>Gilvimarinus fulvus sp. nov., isolated from the surface of Kelp.</title>
        <authorList>
            <person name="Sun Y.Y."/>
            <person name="Gong Y."/>
            <person name="Du Z.J."/>
        </authorList>
    </citation>
    <scope>NUCLEOTIDE SEQUENCE [LARGE SCALE GENOMIC DNA]</scope>
    <source>
        <strain evidence="2 3">SDUM040013</strain>
    </source>
</reference>
<dbReference type="EMBL" id="JAXAFO010000006">
    <property type="protein sequence ID" value="MDX6848715.1"/>
    <property type="molecule type" value="Genomic_DNA"/>
</dbReference>
<dbReference type="InterPro" id="IPR036388">
    <property type="entry name" value="WH-like_DNA-bd_sf"/>
</dbReference>
<proteinExistence type="predicted"/>
<keyword evidence="3" id="KW-1185">Reference proteome</keyword>
<dbReference type="Proteomes" id="UP001273505">
    <property type="component" value="Unassembled WGS sequence"/>
</dbReference>
<evidence type="ECO:0000259" key="1">
    <source>
        <dbReference type="SMART" id="SM00421"/>
    </source>
</evidence>
<dbReference type="InterPro" id="IPR016032">
    <property type="entry name" value="Sig_transdc_resp-reg_C-effctor"/>
</dbReference>
<dbReference type="SUPFAM" id="SSF46894">
    <property type="entry name" value="C-terminal effector domain of the bipartite response regulators"/>
    <property type="match status" value="1"/>
</dbReference>
<evidence type="ECO:0000313" key="2">
    <source>
        <dbReference type="EMBL" id="MDX6848715.1"/>
    </source>
</evidence>
<comment type="caution">
    <text evidence="2">The sequence shown here is derived from an EMBL/GenBank/DDBJ whole genome shotgun (WGS) entry which is preliminary data.</text>
</comment>
<feature type="domain" description="HTH luxR-type" evidence="1">
    <location>
        <begin position="305"/>
        <end position="362"/>
    </location>
</feature>
<evidence type="ECO:0000313" key="3">
    <source>
        <dbReference type="Proteomes" id="UP001273505"/>
    </source>
</evidence>